<evidence type="ECO:0000256" key="10">
    <source>
        <dbReference type="SAM" id="MobiDB-lite"/>
    </source>
</evidence>
<evidence type="ECO:0000256" key="4">
    <source>
        <dbReference type="ARBA" id="ARBA00023015"/>
    </source>
</evidence>
<dbReference type="OrthoDB" id="1927254at2759"/>
<keyword evidence="5 8" id="KW-0238">DNA-binding</keyword>
<protein>
    <recommendedName>
        <fullName evidence="9">Dof zinc finger protein</fullName>
    </recommendedName>
</protein>
<dbReference type="GO" id="GO:0005634">
    <property type="term" value="C:nucleus"/>
    <property type="evidence" value="ECO:0007669"/>
    <property type="project" value="UniProtKB-SubCell"/>
</dbReference>
<dbReference type="PANTHER" id="PTHR31992:SF313">
    <property type="entry name" value="DOF ZINC FINGER PROTEIN DOF5.7"/>
    <property type="match status" value="1"/>
</dbReference>
<feature type="compositionally biased region" description="Low complexity" evidence="10">
    <location>
        <begin position="139"/>
        <end position="170"/>
    </location>
</feature>
<evidence type="ECO:0000256" key="6">
    <source>
        <dbReference type="ARBA" id="ARBA00023163"/>
    </source>
</evidence>
<evidence type="ECO:0000313" key="14">
    <source>
        <dbReference type="Proteomes" id="UP000636800"/>
    </source>
</evidence>
<gene>
    <name evidence="13" type="ORF">HPP92_012199</name>
    <name evidence="12" type="ORF">HPP92_012589</name>
</gene>
<dbReference type="Pfam" id="PF02701">
    <property type="entry name" value="Zn_ribbon_Dof"/>
    <property type="match status" value="1"/>
</dbReference>
<keyword evidence="2 8" id="KW-0863">Zinc-finger</keyword>
<keyword evidence="14" id="KW-1185">Reference proteome</keyword>
<evidence type="ECO:0000256" key="9">
    <source>
        <dbReference type="RuleBase" id="RU369094"/>
    </source>
</evidence>
<keyword evidence="7 8" id="KW-0539">Nucleus</keyword>
<dbReference type="GO" id="GO:0008270">
    <property type="term" value="F:zinc ion binding"/>
    <property type="evidence" value="ECO:0007669"/>
    <property type="project" value="UniProtKB-KW"/>
</dbReference>
<evidence type="ECO:0000256" key="7">
    <source>
        <dbReference type="ARBA" id="ARBA00023242"/>
    </source>
</evidence>
<dbReference type="EMBL" id="JADCNM010000005">
    <property type="protein sequence ID" value="KAG0484115.1"/>
    <property type="molecule type" value="Genomic_DNA"/>
</dbReference>
<name>A0A835R275_VANPL</name>
<keyword evidence="3 9" id="KW-0862">Zinc</keyword>
<comment type="caution">
    <text evidence="13">The sequence shown here is derived from an EMBL/GenBank/DDBJ whole genome shotgun (WGS) entry which is preliminary data.</text>
</comment>
<dbReference type="EMBL" id="JADCNL010000005">
    <property type="protein sequence ID" value="KAG0481731.1"/>
    <property type="molecule type" value="Genomic_DNA"/>
</dbReference>
<feature type="region of interest" description="Disordered" evidence="10">
    <location>
        <begin position="50"/>
        <end position="78"/>
    </location>
</feature>
<evidence type="ECO:0000256" key="5">
    <source>
        <dbReference type="ARBA" id="ARBA00023125"/>
    </source>
</evidence>
<organism evidence="13 15">
    <name type="scientific">Vanilla planifolia</name>
    <name type="common">Vanilla</name>
    <dbReference type="NCBI Taxonomy" id="51239"/>
    <lineage>
        <taxon>Eukaryota</taxon>
        <taxon>Viridiplantae</taxon>
        <taxon>Streptophyta</taxon>
        <taxon>Embryophyta</taxon>
        <taxon>Tracheophyta</taxon>
        <taxon>Spermatophyta</taxon>
        <taxon>Magnoliopsida</taxon>
        <taxon>Liliopsida</taxon>
        <taxon>Asparagales</taxon>
        <taxon>Orchidaceae</taxon>
        <taxon>Vanilloideae</taxon>
        <taxon>Vanilleae</taxon>
        <taxon>Vanilla</taxon>
    </lineage>
</organism>
<keyword evidence="6 9" id="KW-0804">Transcription</keyword>
<dbReference type="InterPro" id="IPR045174">
    <property type="entry name" value="Dof"/>
</dbReference>
<dbReference type="PROSITE" id="PS01361">
    <property type="entry name" value="ZF_DOF_1"/>
    <property type="match status" value="1"/>
</dbReference>
<dbReference type="AlphaFoldDB" id="A0A835R275"/>
<dbReference type="Proteomes" id="UP000636800">
    <property type="component" value="Chromosome 5"/>
</dbReference>
<evidence type="ECO:0000259" key="11">
    <source>
        <dbReference type="PROSITE" id="PS50884"/>
    </source>
</evidence>
<evidence type="ECO:0000313" key="12">
    <source>
        <dbReference type="EMBL" id="KAG0481731.1"/>
    </source>
</evidence>
<comment type="function">
    <text evidence="9">Transcription factor that binds specifically to a 5'-AA[AG]G-3' consensus core sequence.</text>
</comment>
<evidence type="ECO:0000256" key="8">
    <source>
        <dbReference type="PROSITE-ProRule" id="PRU00071"/>
    </source>
</evidence>
<keyword evidence="1 9" id="KW-0479">Metal-binding</keyword>
<evidence type="ECO:0000256" key="3">
    <source>
        <dbReference type="ARBA" id="ARBA00022833"/>
    </source>
</evidence>
<dbReference type="InterPro" id="IPR003851">
    <property type="entry name" value="Znf_Dof"/>
</dbReference>
<comment type="subcellular location">
    <subcellularLocation>
        <location evidence="8 9">Nucleus</location>
    </subcellularLocation>
</comment>
<reference evidence="14 15" key="1">
    <citation type="journal article" date="2020" name="Nat. Food">
        <title>A phased Vanilla planifolia genome enables genetic improvement of flavour and production.</title>
        <authorList>
            <person name="Hasing T."/>
            <person name="Tang H."/>
            <person name="Brym M."/>
            <person name="Khazi F."/>
            <person name="Huang T."/>
            <person name="Chambers A.H."/>
        </authorList>
    </citation>
    <scope>NUCLEOTIDE SEQUENCE [LARGE SCALE GENOMIC DNA]</scope>
    <source>
        <tissue evidence="13">Leaf</tissue>
    </source>
</reference>
<dbReference type="GO" id="GO:0003677">
    <property type="term" value="F:DNA binding"/>
    <property type="evidence" value="ECO:0007669"/>
    <property type="project" value="UniProtKB-UniRule"/>
</dbReference>
<feature type="domain" description="Dof-type" evidence="11">
    <location>
        <begin position="82"/>
        <end position="136"/>
    </location>
</feature>
<accession>A0A835R275</accession>
<dbReference type="Proteomes" id="UP000639772">
    <property type="component" value="Unassembled WGS sequence"/>
</dbReference>
<evidence type="ECO:0000313" key="15">
    <source>
        <dbReference type="Proteomes" id="UP000639772"/>
    </source>
</evidence>
<dbReference type="PROSITE" id="PS50884">
    <property type="entry name" value="ZF_DOF_2"/>
    <property type="match status" value="1"/>
</dbReference>
<evidence type="ECO:0000256" key="1">
    <source>
        <dbReference type="ARBA" id="ARBA00022723"/>
    </source>
</evidence>
<dbReference type="PANTHER" id="PTHR31992">
    <property type="entry name" value="DOF ZINC FINGER PROTEIN DOF1.4-RELATED"/>
    <property type="match status" value="1"/>
</dbReference>
<dbReference type="GO" id="GO:0003700">
    <property type="term" value="F:DNA-binding transcription factor activity"/>
    <property type="evidence" value="ECO:0007669"/>
    <property type="project" value="UniProtKB-UniRule"/>
</dbReference>
<evidence type="ECO:0000256" key="2">
    <source>
        <dbReference type="ARBA" id="ARBA00022771"/>
    </source>
</evidence>
<keyword evidence="4 9" id="KW-0805">Transcription regulation</keyword>
<sequence length="318" mass="33668">MIQPTMAFTSVPIYIDPPNNWNQQQESAEASSIPGDASFLHPQMLQQPAAIRGGAGGSAPGRPSSMAERARQAKLPPPETALNCPRCNSANTKFCYYNNYSLSQPRHFCKSCRRYWTRGGALRNVPIGGGFRRNKRSKSSASSSSNTAPSSSSYNQSPTTAGATTASSSSSAASASTMAGRILPSTTASFLPPWHRLHDNTPINETVPVFPGFQRECSARGFGPSLEQWSIWQTEKFPFFGGMAALTSSATAVEMGRYDFGDGQQLTPTGQGQFVGAPRNDQQLWGVGDGSVGGGGGGGEWMVSTTGFNSSSITGSLL</sequence>
<evidence type="ECO:0000313" key="13">
    <source>
        <dbReference type="EMBL" id="KAG0484115.1"/>
    </source>
</evidence>
<feature type="region of interest" description="Disordered" evidence="10">
    <location>
        <begin position="126"/>
        <end position="170"/>
    </location>
</feature>
<proteinExistence type="predicted"/>